<feature type="region of interest" description="Disordered" evidence="5">
    <location>
        <begin position="1"/>
        <end position="22"/>
    </location>
</feature>
<dbReference type="AlphaFoldDB" id="A0A1I1AR07"/>
<evidence type="ECO:0000256" key="4">
    <source>
        <dbReference type="ARBA" id="ARBA00022840"/>
    </source>
</evidence>
<reference evidence="7 8" key="1">
    <citation type="submission" date="2016-10" db="EMBL/GenBank/DDBJ databases">
        <authorList>
            <person name="de Groot N.N."/>
        </authorList>
    </citation>
    <scope>NUCLEOTIDE SEQUENCE [LARGE SCALE GENOMIC DNA]</scope>
    <source>
        <strain evidence="7 8">CGMCC 4.6945</strain>
    </source>
</reference>
<keyword evidence="8" id="KW-1185">Reference proteome</keyword>
<sequence>MKRTTGTATAERTTPQVTGPAEHLRNPTLARALFAVWGGDPAVVIDSPPGAGKTHLITHLAHQLHTRAGMTVAIAAQTRAQSIDVANRTAATGAPTVLHGDSATDRPNDLAADVALTTSRGLRPGAGVIVATTARWLWVPSNRPVHFDVMLVDEAYQLTFADLGALGSMADQFVLVGDPGQIDPVVTGATRRWATWASGPQVPAPAALRAAHGDDVTRLRLPHTWRLGPATTDLLAPLYPALPFTSARPPRHLTAGTHDLPEYRALPLTVTGGTSDPSVGLAAAQAARDLLATAYLVSPDGTRPLVPADVAVIAPHVEQAALVAAALSDLPDLFVGTINQAQGLEREAVVAVHPLLGHDVDEDFALDLGRLCVALSRHRTHVMVVTDDRSPALLADALRERPDATNLATHARLLDRLLQAA</sequence>
<feature type="compositionally biased region" description="Low complexity" evidence="5">
    <location>
        <begin position="1"/>
        <end position="14"/>
    </location>
</feature>
<keyword evidence="2" id="KW-0378">Hydrolase</keyword>
<dbReference type="InterPro" id="IPR027417">
    <property type="entry name" value="P-loop_NTPase"/>
</dbReference>
<evidence type="ECO:0000256" key="2">
    <source>
        <dbReference type="ARBA" id="ARBA00022801"/>
    </source>
</evidence>
<evidence type="ECO:0000256" key="1">
    <source>
        <dbReference type="ARBA" id="ARBA00022741"/>
    </source>
</evidence>
<name>A0A1I1AR07_9CELL</name>
<dbReference type="EMBL" id="FOKA01000021">
    <property type="protein sequence ID" value="SFB39856.1"/>
    <property type="molecule type" value="Genomic_DNA"/>
</dbReference>
<evidence type="ECO:0000313" key="7">
    <source>
        <dbReference type="EMBL" id="SFB39856.1"/>
    </source>
</evidence>
<dbReference type="Proteomes" id="UP000199012">
    <property type="component" value="Unassembled WGS sequence"/>
</dbReference>
<dbReference type="GO" id="GO:0016787">
    <property type="term" value="F:hydrolase activity"/>
    <property type="evidence" value="ECO:0007669"/>
    <property type="project" value="UniProtKB-KW"/>
</dbReference>
<proteinExistence type="predicted"/>
<dbReference type="OrthoDB" id="9757917at2"/>
<dbReference type="Pfam" id="PF13604">
    <property type="entry name" value="AAA_30"/>
    <property type="match status" value="1"/>
</dbReference>
<dbReference type="InterPro" id="IPR050534">
    <property type="entry name" value="Coronavir_polyprotein_1ab"/>
</dbReference>
<dbReference type="RefSeq" id="WP_090034836.1">
    <property type="nucleotide sequence ID" value="NZ_BONM01000014.1"/>
</dbReference>
<dbReference type="InterPro" id="IPR041679">
    <property type="entry name" value="DNA2/NAM7-like_C"/>
</dbReference>
<evidence type="ECO:0000259" key="6">
    <source>
        <dbReference type="Pfam" id="PF13087"/>
    </source>
</evidence>
<dbReference type="GO" id="GO:0005524">
    <property type="term" value="F:ATP binding"/>
    <property type="evidence" value="ECO:0007669"/>
    <property type="project" value="UniProtKB-KW"/>
</dbReference>
<dbReference type="Pfam" id="PF13087">
    <property type="entry name" value="AAA_12"/>
    <property type="match status" value="1"/>
</dbReference>
<dbReference type="PANTHER" id="PTHR43788:SF8">
    <property type="entry name" value="DNA-BINDING PROTEIN SMUBP-2"/>
    <property type="match status" value="1"/>
</dbReference>
<evidence type="ECO:0000256" key="5">
    <source>
        <dbReference type="SAM" id="MobiDB-lite"/>
    </source>
</evidence>
<dbReference type="Gene3D" id="3.40.50.300">
    <property type="entry name" value="P-loop containing nucleotide triphosphate hydrolases"/>
    <property type="match status" value="2"/>
</dbReference>
<dbReference type="PANTHER" id="PTHR43788">
    <property type="entry name" value="DNA2/NAM7 HELICASE FAMILY MEMBER"/>
    <property type="match status" value="1"/>
</dbReference>
<feature type="domain" description="DNA2/NAM7 helicase-like C-terminal" evidence="6">
    <location>
        <begin position="308"/>
        <end position="387"/>
    </location>
</feature>
<organism evidence="7 8">
    <name type="scientific">Cellulomonas marina</name>
    <dbReference type="NCBI Taxonomy" id="988821"/>
    <lineage>
        <taxon>Bacteria</taxon>
        <taxon>Bacillati</taxon>
        <taxon>Actinomycetota</taxon>
        <taxon>Actinomycetes</taxon>
        <taxon>Micrococcales</taxon>
        <taxon>Cellulomonadaceae</taxon>
        <taxon>Cellulomonas</taxon>
    </lineage>
</organism>
<protein>
    <submittedName>
        <fullName evidence="7">AAA domain-containing protein</fullName>
    </submittedName>
</protein>
<keyword evidence="4" id="KW-0067">ATP-binding</keyword>
<gene>
    <name evidence="7" type="ORF">SAMN05421867_1216</name>
</gene>
<accession>A0A1I1AR07</accession>
<keyword evidence="1" id="KW-0547">Nucleotide-binding</keyword>
<dbReference type="STRING" id="988821.SAMN05421867_1216"/>
<evidence type="ECO:0000313" key="8">
    <source>
        <dbReference type="Proteomes" id="UP000199012"/>
    </source>
</evidence>
<dbReference type="SUPFAM" id="SSF52540">
    <property type="entry name" value="P-loop containing nucleoside triphosphate hydrolases"/>
    <property type="match status" value="1"/>
</dbReference>
<evidence type="ECO:0000256" key="3">
    <source>
        <dbReference type="ARBA" id="ARBA00022806"/>
    </source>
</evidence>
<dbReference type="GO" id="GO:0043139">
    <property type="term" value="F:5'-3' DNA helicase activity"/>
    <property type="evidence" value="ECO:0007669"/>
    <property type="project" value="TreeGrafter"/>
</dbReference>
<keyword evidence="3" id="KW-0347">Helicase</keyword>